<evidence type="ECO:0000313" key="3">
    <source>
        <dbReference type="EMBL" id="PLX19747.1"/>
    </source>
</evidence>
<comment type="caution">
    <text evidence="3">The sequence shown here is derived from an EMBL/GenBank/DDBJ whole genome shotgun (WGS) entry which is preliminary data.</text>
</comment>
<dbReference type="Pfam" id="PF02629">
    <property type="entry name" value="CoA_binding"/>
    <property type="match status" value="1"/>
</dbReference>
<protein>
    <submittedName>
        <fullName evidence="3">FdrA family protein</fullName>
    </submittedName>
</protein>
<proteinExistence type="predicted"/>
<dbReference type="Gene3D" id="3.40.50.720">
    <property type="entry name" value="NAD(P)-binding Rossmann-like Domain"/>
    <property type="match status" value="1"/>
</dbReference>
<name>A0A2N5ZM33_MUIH1</name>
<dbReference type="PANTHER" id="PTHR11117:SF24">
    <property type="entry name" value="PROTEIN FDRA"/>
    <property type="match status" value="1"/>
</dbReference>
<dbReference type="PANTHER" id="PTHR11117">
    <property type="entry name" value="SUCCINYL-COA LIGASE SUBUNIT ALPHA"/>
    <property type="match status" value="1"/>
</dbReference>
<organism evidence="3 4">
    <name type="scientific">Muiribacterium halophilum</name>
    <dbReference type="NCBI Taxonomy" id="2053465"/>
    <lineage>
        <taxon>Bacteria</taxon>
        <taxon>Candidatus Muiribacteriota</taxon>
        <taxon>Candidatus Muiribacteriia</taxon>
        <taxon>Candidatus Muiribacteriales</taxon>
        <taxon>Candidatus Muiribacteriaceae</taxon>
        <taxon>Candidatus Muiribacterium</taxon>
    </lineage>
</organism>
<dbReference type="GO" id="GO:0009361">
    <property type="term" value="C:succinate-CoA ligase complex (ADP-forming)"/>
    <property type="evidence" value="ECO:0007669"/>
    <property type="project" value="TreeGrafter"/>
</dbReference>
<dbReference type="GO" id="GO:0004776">
    <property type="term" value="F:succinate-CoA ligase (GDP-forming) activity"/>
    <property type="evidence" value="ECO:0007669"/>
    <property type="project" value="TreeGrafter"/>
</dbReference>
<dbReference type="AlphaFoldDB" id="A0A2N5ZM33"/>
<dbReference type="Gene3D" id="3.40.50.261">
    <property type="entry name" value="Succinyl-CoA synthetase domains"/>
    <property type="match status" value="2"/>
</dbReference>
<dbReference type="InterPro" id="IPR005811">
    <property type="entry name" value="SUCC_ACL_C"/>
</dbReference>
<accession>A0A2N5ZM33</accession>
<feature type="domain" description="ATP-citrate synthase/succinyl-CoA ligase C-terminal" evidence="1">
    <location>
        <begin position="349"/>
        <end position="508"/>
    </location>
</feature>
<dbReference type="Proteomes" id="UP000234857">
    <property type="component" value="Unassembled WGS sequence"/>
</dbReference>
<reference evidence="3 4" key="1">
    <citation type="submission" date="2017-11" db="EMBL/GenBank/DDBJ databases">
        <title>Genome-resolved metagenomics identifies genetic mobility, metabolic interactions, and unexpected diversity in perchlorate-reducing communities.</title>
        <authorList>
            <person name="Barnum T.P."/>
            <person name="Figueroa I.A."/>
            <person name="Carlstrom C.I."/>
            <person name="Lucas L.N."/>
            <person name="Engelbrektson A.L."/>
            <person name="Coates J.D."/>
        </authorList>
    </citation>
    <scope>NUCLEOTIDE SEQUENCE [LARGE SCALE GENOMIC DNA]</scope>
    <source>
        <strain evidence="3">BM706</strain>
    </source>
</reference>
<evidence type="ECO:0000313" key="4">
    <source>
        <dbReference type="Proteomes" id="UP000234857"/>
    </source>
</evidence>
<dbReference type="InterPro" id="IPR003781">
    <property type="entry name" value="CoA-bd"/>
</dbReference>
<sequence>MNNYIEIRENAYLDSVTLMLLYRKLIDVEGIPNANVSMGTDHNKSILKMNDFASSEIDNAGPNDLIIAFSYEYEETKVQAMKVMEDHFNQSTGMDDDEEYSPHSLEMALKIQPDSNLALISVPGENAAYETEKCLEKNMNVMIFSDNMDINEEKRLKQLAREKGLLVMGADCGTAIINGKPLAFANCVRKGDIGIVGASGTGIQEISVAVHKLNKGISQAIGTGGRDLSLEIGGITMLSGLEALMADPETKVIILVSKPPAKEVAVKLLEKIKETEKPVVVHFIGGNATEVEKYGGIFSENMEEAAVKACKCLDDSITDEFFSKQIDIDKTAKQEIEKYSPEQKYLRGLYTGGTLCKEAILMLHKKIGVYSNIPLEKDYRLKDSKKSEKNTIIDLGEDEFTKGRPHPMIDPASRAERILQEGDSKDLRVILLDVVLGYGSHEDPAGAIVDSIKKVQEKYKEDGKHISVIASICGCEEDPQVYTEQLKKLEDINVIVPPTNAQAVKLTEKLMDL</sequence>
<evidence type="ECO:0000259" key="1">
    <source>
        <dbReference type="Pfam" id="PF00549"/>
    </source>
</evidence>
<dbReference type="InterPro" id="IPR016102">
    <property type="entry name" value="Succinyl-CoA_synth-like"/>
</dbReference>
<feature type="domain" description="CoA-binding" evidence="2">
    <location>
        <begin position="190"/>
        <end position="283"/>
    </location>
</feature>
<evidence type="ECO:0000259" key="2">
    <source>
        <dbReference type="Pfam" id="PF02629"/>
    </source>
</evidence>
<dbReference type="EMBL" id="PKTG01000019">
    <property type="protein sequence ID" value="PLX19747.1"/>
    <property type="molecule type" value="Genomic_DNA"/>
</dbReference>
<dbReference type="GO" id="GO:0006099">
    <property type="term" value="P:tricarboxylic acid cycle"/>
    <property type="evidence" value="ECO:0007669"/>
    <property type="project" value="TreeGrafter"/>
</dbReference>
<gene>
    <name evidence="3" type="ORF">C0601_00860</name>
</gene>
<dbReference type="GO" id="GO:0005829">
    <property type="term" value="C:cytosol"/>
    <property type="evidence" value="ECO:0007669"/>
    <property type="project" value="TreeGrafter"/>
</dbReference>
<dbReference type="SUPFAM" id="SSF52210">
    <property type="entry name" value="Succinyl-CoA synthetase domains"/>
    <property type="match status" value="2"/>
</dbReference>
<dbReference type="GO" id="GO:0004775">
    <property type="term" value="F:succinate-CoA ligase (ADP-forming) activity"/>
    <property type="evidence" value="ECO:0007669"/>
    <property type="project" value="TreeGrafter"/>
</dbReference>
<dbReference type="NCBIfam" id="NF004760">
    <property type="entry name" value="PRK06091.1"/>
    <property type="match status" value="1"/>
</dbReference>
<dbReference type="Pfam" id="PF00549">
    <property type="entry name" value="Ligase_CoA"/>
    <property type="match status" value="1"/>
</dbReference>